<comment type="caution">
    <text evidence="2">The sequence shown here is derived from an EMBL/GenBank/DDBJ whole genome shotgun (WGS) entry which is preliminary data.</text>
</comment>
<feature type="chain" id="PRO_5039954266" evidence="1">
    <location>
        <begin position="25"/>
        <end position="65"/>
    </location>
</feature>
<organism evidence="2 3">
    <name type="scientific">Haemaphysalis longicornis</name>
    <name type="common">Bush tick</name>
    <dbReference type="NCBI Taxonomy" id="44386"/>
    <lineage>
        <taxon>Eukaryota</taxon>
        <taxon>Metazoa</taxon>
        <taxon>Ecdysozoa</taxon>
        <taxon>Arthropoda</taxon>
        <taxon>Chelicerata</taxon>
        <taxon>Arachnida</taxon>
        <taxon>Acari</taxon>
        <taxon>Parasitiformes</taxon>
        <taxon>Ixodida</taxon>
        <taxon>Ixodoidea</taxon>
        <taxon>Ixodidae</taxon>
        <taxon>Haemaphysalinae</taxon>
        <taxon>Haemaphysalis</taxon>
    </lineage>
</organism>
<reference evidence="2 3" key="1">
    <citation type="journal article" date="2020" name="Cell">
        <title>Large-Scale Comparative Analyses of Tick Genomes Elucidate Their Genetic Diversity and Vector Capacities.</title>
        <authorList>
            <consortium name="Tick Genome and Microbiome Consortium (TIGMIC)"/>
            <person name="Jia N."/>
            <person name="Wang J."/>
            <person name="Shi W."/>
            <person name="Du L."/>
            <person name="Sun Y."/>
            <person name="Zhan W."/>
            <person name="Jiang J.F."/>
            <person name="Wang Q."/>
            <person name="Zhang B."/>
            <person name="Ji P."/>
            <person name="Bell-Sakyi L."/>
            <person name="Cui X.M."/>
            <person name="Yuan T.T."/>
            <person name="Jiang B.G."/>
            <person name="Yang W.F."/>
            <person name="Lam T.T."/>
            <person name="Chang Q.C."/>
            <person name="Ding S.J."/>
            <person name="Wang X.J."/>
            <person name="Zhu J.G."/>
            <person name="Ruan X.D."/>
            <person name="Zhao L."/>
            <person name="Wei J.T."/>
            <person name="Ye R.Z."/>
            <person name="Que T.C."/>
            <person name="Du C.H."/>
            <person name="Zhou Y.H."/>
            <person name="Cheng J.X."/>
            <person name="Dai P.F."/>
            <person name="Guo W.B."/>
            <person name="Han X.H."/>
            <person name="Huang E.J."/>
            <person name="Li L.F."/>
            <person name="Wei W."/>
            <person name="Gao Y.C."/>
            <person name="Liu J.Z."/>
            <person name="Shao H.Z."/>
            <person name="Wang X."/>
            <person name="Wang C.C."/>
            <person name="Yang T.C."/>
            <person name="Huo Q.B."/>
            <person name="Li W."/>
            <person name="Chen H.Y."/>
            <person name="Chen S.E."/>
            <person name="Zhou L.G."/>
            <person name="Ni X.B."/>
            <person name="Tian J.H."/>
            <person name="Sheng Y."/>
            <person name="Liu T."/>
            <person name="Pan Y.S."/>
            <person name="Xia L.Y."/>
            <person name="Li J."/>
            <person name="Zhao F."/>
            <person name="Cao W.C."/>
        </authorList>
    </citation>
    <scope>NUCLEOTIDE SEQUENCE [LARGE SCALE GENOMIC DNA]</scope>
    <source>
        <strain evidence="2">HaeL-2018</strain>
    </source>
</reference>
<dbReference type="VEuPathDB" id="VectorBase:HLOH_058799"/>
<evidence type="ECO:0000313" key="3">
    <source>
        <dbReference type="Proteomes" id="UP000821853"/>
    </source>
</evidence>
<keyword evidence="1" id="KW-0732">Signal</keyword>
<evidence type="ECO:0000256" key="1">
    <source>
        <dbReference type="SAM" id="SignalP"/>
    </source>
</evidence>
<accession>A0A9J6GLV9</accession>
<feature type="signal peptide" evidence="1">
    <location>
        <begin position="1"/>
        <end position="24"/>
    </location>
</feature>
<dbReference type="AlphaFoldDB" id="A0A9J6GLV9"/>
<dbReference type="Proteomes" id="UP000821853">
    <property type="component" value="Unassembled WGS sequence"/>
</dbReference>
<gene>
    <name evidence="2" type="ORF">HPB48_015018</name>
</gene>
<protein>
    <submittedName>
        <fullName evidence="2">Uncharacterized protein</fullName>
    </submittedName>
</protein>
<evidence type="ECO:0000313" key="2">
    <source>
        <dbReference type="EMBL" id="KAH9376282.1"/>
    </source>
</evidence>
<name>A0A9J6GLV9_HAELO</name>
<sequence length="65" mass="7092">MHVVPLVVLPVIMVLLSYCFLSKSEVPVNKLGVFTPDFYPESNVVQAYRTGALQGDLSALLLCPV</sequence>
<proteinExistence type="predicted"/>
<keyword evidence="3" id="KW-1185">Reference proteome</keyword>
<dbReference type="EMBL" id="JABSTR010000008">
    <property type="protein sequence ID" value="KAH9376282.1"/>
    <property type="molecule type" value="Genomic_DNA"/>
</dbReference>